<dbReference type="EMBL" id="JBHLWP010000006">
    <property type="protein sequence ID" value="MFC0251441.1"/>
    <property type="molecule type" value="Genomic_DNA"/>
</dbReference>
<accession>A0ABV6FD34</accession>
<evidence type="ECO:0000313" key="2">
    <source>
        <dbReference type="EMBL" id="MFC0251441.1"/>
    </source>
</evidence>
<feature type="transmembrane region" description="Helical" evidence="1">
    <location>
        <begin position="12"/>
        <end position="32"/>
    </location>
</feature>
<dbReference type="Proteomes" id="UP001589773">
    <property type="component" value="Unassembled WGS sequence"/>
</dbReference>
<sequence>MRLSQGIRSIAVLEAAKGMVVLLAGFGLFSLVHHDVQRVAEALVAHAHLNPASHTPRVFIAYAGQLDDARLMQLAGAAIAYSAVRMVEAYGLWHGRAWGEGFAAASGAIYVPFELRELYHRPGLLSVCLLLVNLAIVAFMVYSLRRRRMASRIVR</sequence>
<organism evidence="2 3">
    <name type="scientific">Massilia consociata</name>
    <dbReference type="NCBI Taxonomy" id="760117"/>
    <lineage>
        <taxon>Bacteria</taxon>
        <taxon>Pseudomonadati</taxon>
        <taxon>Pseudomonadota</taxon>
        <taxon>Betaproteobacteria</taxon>
        <taxon>Burkholderiales</taxon>
        <taxon>Oxalobacteraceae</taxon>
        <taxon>Telluria group</taxon>
        <taxon>Massilia</taxon>
    </lineage>
</organism>
<keyword evidence="1" id="KW-1133">Transmembrane helix</keyword>
<gene>
    <name evidence="2" type="ORF">ACFFJK_06010</name>
</gene>
<name>A0ABV6FD34_9BURK</name>
<proteinExistence type="predicted"/>
<comment type="caution">
    <text evidence="2">The sequence shown here is derived from an EMBL/GenBank/DDBJ whole genome shotgun (WGS) entry which is preliminary data.</text>
</comment>
<evidence type="ECO:0000313" key="3">
    <source>
        <dbReference type="Proteomes" id="UP001589773"/>
    </source>
</evidence>
<keyword evidence="3" id="KW-1185">Reference proteome</keyword>
<reference evidence="2 3" key="1">
    <citation type="submission" date="2024-09" db="EMBL/GenBank/DDBJ databases">
        <authorList>
            <person name="Sun Q."/>
            <person name="Mori K."/>
        </authorList>
    </citation>
    <scope>NUCLEOTIDE SEQUENCE [LARGE SCALE GENOMIC DNA]</scope>
    <source>
        <strain evidence="2 3">CCM 7792</strain>
    </source>
</reference>
<dbReference type="Pfam" id="PF09900">
    <property type="entry name" value="DUF2127"/>
    <property type="match status" value="1"/>
</dbReference>
<keyword evidence="1" id="KW-0812">Transmembrane</keyword>
<dbReference type="InterPro" id="IPR021125">
    <property type="entry name" value="DUF2127"/>
</dbReference>
<evidence type="ECO:0000256" key="1">
    <source>
        <dbReference type="SAM" id="Phobius"/>
    </source>
</evidence>
<protein>
    <submittedName>
        <fullName evidence="2">DUF2127 domain-containing protein</fullName>
    </submittedName>
</protein>
<keyword evidence="1" id="KW-0472">Membrane</keyword>
<dbReference type="RefSeq" id="WP_379678256.1">
    <property type="nucleotide sequence ID" value="NZ_JBHLWP010000006.1"/>
</dbReference>
<feature type="transmembrane region" description="Helical" evidence="1">
    <location>
        <begin position="123"/>
        <end position="142"/>
    </location>
</feature>